<dbReference type="InterPro" id="IPR027417">
    <property type="entry name" value="P-loop_NTPase"/>
</dbReference>
<dbReference type="Proteomes" id="UP001497623">
    <property type="component" value="Unassembled WGS sequence"/>
</dbReference>
<evidence type="ECO:0000313" key="3">
    <source>
        <dbReference type="Proteomes" id="UP001497623"/>
    </source>
</evidence>
<organism evidence="2 3">
    <name type="scientific">Meganyctiphanes norvegica</name>
    <name type="common">Northern krill</name>
    <name type="synonym">Thysanopoda norvegica</name>
    <dbReference type="NCBI Taxonomy" id="48144"/>
    <lineage>
        <taxon>Eukaryota</taxon>
        <taxon>Metazoa</taxon>
        <taxon>Ecdysozoa</taxon>
        <taxon>Arthropoda</taxon>
        <taxon>Crustacea</taxon>
        <taxon>Multicrustacea</taxon>
        <taxon>Malacostraca</taxon>
        <taxon>Eumalacostraca</taxon>
        <taxon>Eucarida</taxon>
        <taxon>Euphausiacea</taxon>
        <taxon>Euphausiidae</taxon>
        <taxon>Meganyctiphanes</taxon>
    </lineage>
</organism>
<evidence type="ECO:0000259" key="1">
    <source>
        <dbReference type="PROSITE" id="PS51054"/>
    </source>
</evidence>
<dbReference type="AlphaFoldDB" id="A0AAV2Q6Z6"/>
<dbReference type="GO" id="GO:0006355">
    <property type="term" value="P:regulation of DNA-templated transcription"/>
    <property type="evidence" value="ECO:0007669"/>
    <property type="project" value="InterPro"/>
</dbReference>
<feature type="domain" description="Orange" evidence="1">
    <location>
        <begin position="1"/>
        <end position="19"/>
    </location>
</feature>
<sequence length="783" mass="88783">MSESSGIEEDVRTELCKRLLPALDHDFKTHPEVDLNFCHLLTPNAGGDGNGREVEAKNIFQEVRPDGVQPKAWVIAGEAGQGRTTLARRIAHAWLRKENTFPNLLNYKIAFLVEGDIVARKGCWETLKSFIPDTVETWSAAVVAEWLEEANILLIVDDFACKEALETVGEAILEWEDMEVLLFTTIADAEHTTDFLGDYKPVLPYRLTGLLLENAFLIASNIFVKKSMKGFKEWVNKNIGITEEIMTYPALVNAMSLAWLKGKLKNIRTKTELLWAIFHNIMSSGESGTSFEVSESLAYELGKVANEALERRRNLVKKDFDDAIAVLKTSCDNKPLLEKICTFSSQTSSSISLPHILSQFFVSWYFVNYLLKGGRTLQRMLKYHFDEDNVAVLVAGHLGKVLTENPKLDEAELSRAVKHLILHMDKAKDRYGYLVRVYNECFLHPRVMALVEKTVVYTKTIELYTKSILVCPLKFLLENHLPDRLAFVVRYGNSGAGIDEAVSTMADTQVFLTIAVMNHMGWQFPQTSDHLISMLKSSKAKLQNFIGCINAKTVKDLSNYESTKNLVCFRNRVKSLEIVQAMLDVPSKIPSLMWLEMDLDLPLAELENVIKPKKITPLLDIRFKNATDQDIPFICDFLLKISSRYSGVHLRTSSVTVKGTIHLLKTLFKKGCYLNAEKEAIAEYRKWRYPPLCNLPKGTELTDENVKPMIGFDDCHHYSDNDIRSSYIASEDDILSLTYFLESAETLQYIRYVCANFMVTKNNKGINANLIKAGVWYVQTTPR</sequence>
<name>A0AAV2Q6Z6_MEGNR</name>
<comment type="caution">
    <text evidence="2">The sequence shown here is derived from an EMBL/GenBank/DDBJ whole genome shotgun (WGS) entry which is preliminary data.</text>
</comment>
<evidence type="ECO:0000313" key="2">
    <source>
        <dbReference type="EMBL" id="CAL4073852.1"/>
    </source>
</evidence>
<dbReference type="PROSITE" id="PS51054">
    <property type="entry name" value="ORANGE"/>
    <property type="match status" value="1"/>
</dbReference>
<keyword evidence="3" id="KW-1185">Reference proteome</keyword>
<dbReference type="GO" id="GO:0003677">
    <property type="term" value="F:DNA binding"/>
    <property type="evidence" value="ECO:0007669"/>
    <property type="project" value="InterPro"/>
</dbReference>
<reference evidence="2 3" key="1">
    <citation type="submission" date="2024-05" db="EMBL/GenBank/DDBJ databases">
        <authorList>
            <person name="Wallberg A."/>
        </authorList>
    </citation>
    <scope>NUCLEOTIDE SEQUENCE [LARGE SCALE GENOMIC DNA]</scope>
</reference>
<gene>
    <name evidence="2" type="ORF">MNOR_LOCUS9339</name>
</gene>
<dbReference type="EMBL" id="CAXKWB010004505">
    <property type="protein sequence ID" value="CAL4073852.1"/>
    <property type="molecule type" value="Genomic_DNA"/>
</dbReference>
<dbReference type="SUPFAM" id="SSF52540">
    <property type="entry name" value="P-loop containing nucleoside triphosphate hydrolases"/>
    <property type="match status" value="1"/>
</dbReference>
<dbReference type="InterPro" id="IPR003650">
    <property type="entry name" value="Orange_dom"/>
</dbReference>
<accession>A0AAV2Q6Z6</accession>
<dbReference type="Gene3D" id="3.40.50.300">
    <property type="entry name" value="P-loop containing nucleotide triphosphate hydrolases"/>
    <property type="match status" value="1"/>
</dbReference>
<proteinExistence type="predicted"/>
<protein>
    <recommendedName>
        <fullName evidence="1">Orange domain-containing protein</fullName>
    </recommendedName>
</protein>